<accession>A0A1B4LBX0</accession>
<name>A0A1B4LBX0_9BURK</name>
<evidence type="ECO:0000313" key="2">
    <source>
        <dbReference type="Proteomes" id="UP000243680"/>
    </source>
</evidence>
<dbReference type="AlphaFoldDB" id="A0A1B4LBX0"/>
<protein>
    <submittedName>
        <fullName evidence="1">Uncharacterized protein</fullName>
    </submittedName>
</protein>
<dbReference type="EMBL" id="CP013420">
    <property type="protein sequence ID" value="AOJ74662.1"/>
    <property type="molecule type" value="Genomic_DNA"/>
</dbReference>
<evidence type="ECO:0000313" key="1">
    <source>
        <dbReference type="EMBL" id="AOJ74662.1"/>
    </source>
</evidence>
<reference evidence="1 2" key="1">
    <citation type="submission" date="2015-12" db="EMBL/GenBank/DDBJ databases">
        <title>Diversity of Burkholderia near neighbor genomes.</title>
        <authorList>
            <person name="Sahl J."/>
            <person name="Wagner D."/>
            <person name="Keim P."/>
        </authorList>
    </citation>
    <scope>NUCLEOTIDE SEQUENCE [LARGE SCALE GENOMIC DNA]</scope>
    <source>
        <strain evidence="1 2">MSMB0783</strain>
    </source>
</reference>
<organism evidence="1 2">
    <name type="scientific">Burkholderia ubonensis</name>
    <dbReference type="NCBI Taxonomy" id="101571"/>
    <lineage>
        <taxon>Bacteria</taxon>
        <taxon>Pseudomonadati</taxon>
        <taxon>Pseudomonadota</taxon>
        <taxon>Betaproteobacteria</taxon>
        <taxon>Burkholderiales</taxon>
        <taxon>Burkholderiaceae</taxon>
        <taxon>Burkholderia</taxon>
        <taxon>Burkholderia cepacia complex</taxon>
    </lineage>
</organism>
<gene>
    <name evidence="1" type="ORF">WJ35_05965</name>
</gene>
<sequence>MEGRVYGLTAGGRPLLIGYQVEHGLVREHVWKAIERVDRIFILERDVQLVDRTAPCQHASRFTEIFALAPNTALDLTKHEAEGY</sequence>
<dbReference type="Proteomes" id="UP000243680">
    <property type="component" value="Chromosome 1"/>
</dbReference>
<proteinExistence type="predicted"/>